<gene>
    <name evidence="9" type="ORF">ERL59_14055</name>
</gene>
<evidence type="ECO:0000256" key="2">
    <source>
        <dbReference type="ARBA" id="ARBA00022448"/>
    </source>
</evidence>
<feature type="transmembrane region" description="Helical" evidence="7">
    <location>
        <begin position="39"/>
        <end position="60"/>
    </location>
</feature>
<dbReference type="CDD" id="cd06173">
    <property type="entry name" value="MFS_MefA_like"/>
    <property type="match status" value="1"/>
</dbReference>
<feature type="transmembrane region" description="Helical" evidence="7">
    <location>
        <begin position="72"/>
        <end position="92"/>
    </location>
</feature>
<protein>
    <submittedName>
        <fullName evidence="9">MFS transporter</fullName>
    </submittedName>
</protein>
<feature type="transmembrane region" description="Helical" evidence="7">
    <location>
        <begin position="142"/>
        <end position="161"/>
    </location>
</feature>
<keyword evidence="10" id="KW-1185">Reference proteome</keyword>
<dbReference type="Proteomes" id="UP000448943">
    <property type="component" value="Unassembled WGS sequence"/>
</dbReference>
<dbReference type="InterPro" id="IPR011701">
    <property type="entry name" value="MFS"/>
</dbReference>
<dbReference type="PROSITE" id="PS50850">
    <property type="entry name" value="MFS"/>
    <property type="match status" value="1"/>
</dbReference>
<evidence type="ECO:0000313" key="9">
    <source>
        <dbReference type="EMBL" id="NBI30070.1"/>
    </source>
</evidence>
<feature type="domain" description="Major facilitator superfamily (MFS) profile" evidence="8">
    <location>
        <begin position="6"/>
        <end position="405"/>
    </location>
</feature>
<dbReference type="SUPFAM" id="SSF103473">
    <property type="entry name" value="MFS general substrate transporter"/>
    <property type="match status" value="1"/>
</dbReference>
<evidence type="ECO:0000259" key="8">
    <source>
        <dbReference type="PROSITE" id="PS50850"/>
    </source>
</evidence>
<dbReference type="PANTHER" id="PTHR43266">
    <property type="entry name" value="MACROLIDE-EFFLUX PROTEIN"/>
    <property type="match status" value="1"/>
</dbReference>
<evidence type="ECO:0000256" key="4">
    <source>
        <dbReference type="ARBA" id="ARBA00022692"/>
    </source>
</evidence>
<evidence type="ECO:0000256" key="5">
    <source>
        <dbReference type="ARBA" id="ARBA00022989"/>
    </source>
</evidence>
<evidence type="ECO:0000256" key="7">
    <source>
        <dbReference type="SAM" id="Phobius"/>
    </source>
</evidence>
<dbReference type="InterPro" id="IPR020846">
    <property type="entry name" value="MFS_dom"/>
</dbReference>
<feature type="transmembrane region" description="Helical" evidence="7">
    <location>
        <begin position="218"/>
        <end position="241"/>
    </location>
</feature>
<name>A0A6N9Q5M1_9BACL</name>
<feature type="transmembrane region" description="Helical" evidence="7">
    <location>
        <begin position="352"/>
        <end position="374"/>
    </location>
</feature>
<keyword evidence="5 7" id="KW-1133">Transmembrane helix</keyword>
<keyword evidence="6 7" id="KW-0472">Membrane</keyword>
<feature type="transmembrane region" description="Helical" evidence="7">
    <location>
        <begin position="280"/>
        <end position="300"/>
    </location>
</feature>
<comment type="caution">
    <text evidence="9">The sequence shown here is derived from an EMBL/GenBank/DDBJ whole genome shotgun (WGS) entry which is preliminary data.</text>
</comment>
<reference evidence="9 10" key="1">
    <citation type="submission" date="2019-01" db="EMBL/GenBank/DDBJ databases">
        <title>Chengkuizengella sp. nov., isolated from deep-sea sediment of East Pacific Ocean.</title>
        <authorList>
            <person name="Yang J."/>
            <person name="Lai Q."/>
            <person name="Shao Z."/>
        </authorList>
    </citation>
    <scope>NUCLEOTIDE SEQUENCE [LARGE SCALE GENOMIC DNA]</scope>
    <source>
        <strain evidence="9 10">YPA3-1-1</strain>
    </source>
</reference>
<dbReference type="Pfam" id="PF07690">
    <property type="entry name" value="MFS_1"/>
    <property type="match status" value="1"/>
</dbReference>
<keyword evidence="4 7" id="KW-0812">Transmembrane</keyword>
<dbReference type="EMBL" id="SIJB01000029">
    <property type="protein sequence ID" value="NBI30070.1"/>
    <property type="molecule type" value="Genomic_DNA"/>
</dbReference>
<proteinExistence type="predicted"/>
<feature type="transmembrane region" description="Helical" evidence="7">
    <location>
        <begin position="98"/>
        <end position="121"/>
    </location>
</feature>
<dbReference type="GO" id="GO:0005886">
    <property type="term" value="C:plasma membrane"/>
    <property type="evidence" value="ECO:0007669"/>
    <property type="project" value="UniProtKB-SubCell"/>
</dbReference>
<dbReference type="AlphaFoldDB" id="A0A6N9Q5M1"/>
<dbReference type="PANTHER" id="PTHR43266:SF9">
    <property type="entry name" value="PERMEASE, MAJOR FACILITATOR SUPERFAMILY-RELATED"/>
    <property type="match status" value="1"/>
</dbReference>
<evidence type="ECO:0000313" key="10">
    <source>
        <dbReference type="Proteomes" id="UP000448943"/>
    </source>
</evidence>
<evidence type="ECO:0000256" key="6">
    <source>
        <dbReference type="ARBA" id="ARBA00023136"/>
    </source>
</evidence>
<accession>A0A6N9Q5M1</accession>
<feature type="transmembrane region" description="Helical" evidence="7">
    <location>
        <begin position="167"/>
        <end position="186"/>
    </location>
</feature>
<keyword evidence="3" id="KW-1003">Cell membrane</keyword>
<comment type="subcellular location">
    <subcellularLocation>
        <location evidence="1">Cell membrane</location>
        <topology evidence="1">Multi-pass membrane protein</topology>
    </subcellularLocation>
</comment>
<dbReference type="RefSeq" id="WP_160646875.1">
    <property type="nucleotide sequence ID" value="NZ_SIJB01000029.1"/>
</dbReference>
<feature type="transmembrane region" description="Helical" evidence="7">
    <location>
        <begin position="312"/>
        <end position="331"/>
    </location>
</feature>
<sequence length="430" mass="48539">MSDTRNIVLISISRLISELGSVALRFALSLYILDITGSPLMFGFVFGFTYIPGVLVNLFAGVLIDRSNKKKILIATDLLSGITTILFLVLFLFQPANIALLICYVIILYSFQAVFLLAMNASIPELVSKNRVMAVNSNIQSISTLLSIVGLFVGAFAYGAFGIEMVFLIDGISFILSGIINVFFVFRKKSEEFLQNSTYWESMKEVYQYIKDRNELKYLLGIFLVINFMFIPIVTLVMPYIMREIYEMSEFYIALIEGALGFGLIVGALLVAIKKIGQFVINKIFILFQLLAFMTVLWIFPEIPYISIESSLVILLGYMIILTFMGMFNAMANIPMVSYVQIYIPEKMRASFFGIVTTVATMSVPVGLWIYGAVLEMVSWTYLTTISGVTLIIIGFIAHRNKELREFFSREQDDDKDNMELNSIEVIESN</sequence>
<organism evidence="9 10">
    <name type="scientific">Chengkuizengella marina</name>
    <dbReference type="NCBI Taxonomy" id="2507566"/>
    <lineage>
        <taxon>Bacteria</taxon>
        <taxon>Bacillati</taxon>
        <taxon>Bacillota</taxon>
        <taxon>Bacilli</taxon>
        <taxon>Bacillales</taxon>
        <taxon>Paenibacillaceae</taxon>
        <taxon>Chengkuizengella</taxon>
    </lineage>
</organism>
<evidence type="ECO:0000256" key="1">
    <source>
        <dbReference type="ARBA" id="ARBA00004651"/>
    </source>
</evidence>
<feature type="transmembrane region" description="Helical" evidence="7">
    <location>
        <begin position="12"/>
        <end position="33"/>
    </location>
</feature>
<evidence type="ECO:0000256" key="3">
    <source>
        <dbReference type="ARBA" id="ARBA00022475"/>
    </source>
</evidence>
<dbReference type="GO" id="GO:0022857">
    <property type="term" value="F:transmembrane transporter activity"/>
    <property type="evidence" value="ECO:0007669"/>
    <property type="project" value="InterPro"/>
</dbReference>
<dbReference type="OrthoDB" id="9775268at2"/>
<feature type="transmembrane region" description="Helical" evidence="7">
    <location>
        <begin position="253"/>
        <end position="273"/>
    </location>
</feature>
<dbReference type="InterPro" id="IPR036259">
    <property type="entry name" value="MFS_trans_sf"/>
</dbReference>
<keyword evidence="2" id="KW-0813">Transport</keyword>
<feature type="transmembrane region" description="Helical" evidence="7">
    <location>
        <begin position="380"/>
        <end position="398"/>
    </location>
</feature>
<dbReference type="Gene3D" id="1.20.1250.20">
    <property type="entry name" value="MFS general substrate transporter like domains"/>
    <property type="match status" value="1"/>
</dbReference>